<protein>
    <submittedName>
        <fullName evidence="3">Uncharacterized protein</fullName>
    </submittedName>
</protein>
<feature type="compositionally biased region" description="Basic and acidic residues" evidence="1">
    <location>
        <begin position="40"/>
        <end position="51"/>
    </location>
</feature>
<dbReference type="Proteomes" id="UP001609186">
    <property type="component" value="Unassembled WGS sequence"/>
</dbReference>
<evidence type="ECO:0000313" key="4">
    <source>
        <dbReference type="Proteomes" id="UP001609186"/>
    </source>
</evidence>
<evidence type="ECO:0000256" key="2">
    <source>
        <dbReference type="SAM" id="SignalP"/>
    </source>
</evidence>
<feature type="signal peptide" evidence="2">
    <location>
        <begin position="1"/>
        <end position="35"/>
    </location>
</feature>
<feature type="chain" id="PRO_5047306731" evidence="2">
    <location>
        <begin position="36"/>
        <end position="51"/>
    </location>
</feature>
<keyword evidence="2" id="KW-0732">Signal</keyword>
<evidence type="ECO:0000256" key="1">
    <source>
        <dbReference type="SAM" id="MobiDB-lite"/>
    </source>
</evidence>
<dbReference type="RefSeq" id="WP_395130584.1">
    <property type="nucleotide sequence ID" value="NZ_JBIMPM010000038.1"/>
</dbReference>
<evidence type="ECO:0000313" key="3">
    <source>
        <dbReference type="EMBL" id="MFH5254628.1"/>
    </source>
</evidence>
<gene>
    <name evidence="3" type="ORF">ACGTRS_25675</name>
</gene>
<keyword evidence="4" id="KW-1185">Reference proteome</keyword>
<comment type="caution">
    <text evidence="3">The sequence shown here is derived from an EMBL/GenBank/DDBJ whole genome shotgun (WGS) entry which is preliminary data.</text>
</comment>
<proteinExistence type="predicted"/>
<sequence>MNHRINLTHVVTAVRRAALPLIAAAIASGTPAAAAAPTQDQHDFDYAHQQA</sequence>
<feature type="region of interest" description="Disordered" evidence="1">
    <location>
        <begin position="32"/>
        <end position="51"/>
    </location>
</feature>
<name>A0ABW7LE08_9BURK</name>
<accession>A0ABW7LE08</accession>
<dbReference type="EMBL" id="JBIMPM010000038">
    <property type="protein sequence ID" value="MFH5254628.1"/>
    <property type="molecule type" value="Genomic_DNA"/>
</dbReference>
<organism evidence="3 4">
    <name type="scientific">Burkholderia semiarida</name>
    <dbReference type="NCBI Taxonomy" id="2843303"/>
    <lineage>
        <taxon>Bacteria</taxon>
        <taxon>Pseudomonadati</taxon>
        <taxon>Pseudomonadota</taxon>
        <taxon>Betaproteobacteria</taxon>
        <taxon>Burkholderiales</taxon>
        <taxon>Burkholderiaceae</taxon>
        <taxon>Burkholderia</taxon>
        <taxon>Burkholderia cepacia complex</taxon>
    </lineage>
</organism>
<reference evidence="3 4" key="1">
    <citation type="submission" date="2024-10" db="EMBL/GenBank/DDBJ databases">
        <title>Burkholderia semiarida in Mexico.</title>
        <authorList>
            <person name="Estrada P."/>
        </authorList>
    </citation>
    <scope>NUCLEOTIDE SEQUENCE [LARGE SCALE GENOMIC DNA]</scope>
    <source>
        <strain evidence="3 4">CLM7-1</strain>
    </source>
</reference>